<dbReference type="PRINTS" id="PR01543">
    <property type="entry name" value="ANATRNSFRASE"/>
</dbReference>
<dbReference type="InterPro" id="IPR038765">
    <property type="entry name" value="Papain-like_cys_pep_sf"/>
</dbReference>
<reference evidence="3 4" key="1">
    <citation type="submission" date="2016-10" db="EMBL/GenBank/DDBJ databases">
        <title>Comparative genome analysis of multiple Pseudomonas spp. focuses on biocontrol and plant growth promoting traits.</title>
        <authorList>
            <person name="Tao X.-Y."/>
            <person name="Taylor C.G."/>
        </authorList>
    </citation>
    <scope>NUCLEOTIDE SEQUENCE [LARGE SCALE GENOMIC DNA]</scope>
    <source>
        <strain evidence="3 4">2F9</strain>
    </source>
</reference>
<dbReference type="InterPro" id="IPR001447">
    <property type="entry name" value="Arylamine_N-AcTrfase"/>
</dbReference>
<comment type="similarity">
    <text evidence="1 2">Belongs to the arylamine N-acetyltransferase family.</text>
</comment>
<organism evidence="3 4">
    <name type="scientific">Pseudomonas fluorescens</name>
    <dbReference type="NCBI Taxonomy" id="294"/>
    <lineage>
        <taxon>Bacteria</taxon>
        <taxon>Pseudomonadati</taxon>
        <taxon>Pseudomonadota</taxon>
        <taxon>Gammaproteobacteria</taxon>
        <taxon>Pseudomonadales</taxon>
        <taxon>Pseudomonadaceae</taxon>
        <taxon>Pseudomonas</taxon>
    </lineage>
</organism>
<dbReference type="EMBL" id="MOBY01000002">
    <property type="protein sequence ID" value="RON97270.1"/>
    <property type="molecule type" value="Genomic_DNA"/>
</dbReference>
<gene>
    <name evidence="3" type="ORF">BK672_02940</name>
</gene>
<evidence type="ECO:0000256" key="2">
    <source>
        <dbReference type="RuleBase" id="RU003452"/>
    </source>
</evidence>
<accession>A0A423NG84</accession>
<dbReference type="Gene3D" id="3.30.2140.10">
    <property type="entry name" value="Arylamine N-acetyltransferase"/>
    <property type="match status" value="1"/>
</dbReference>
<name>A0A423NG84_PSEFL</name>
<evidence type="ECO:0000256" key="1">
    <source>
        <dbReference type="ARBA" id="ARBA00006547"/>
    </source>
</evidence>
<sequence length="280" mass="31561">MSEPRLTNRKLYLQRLGFEKLPEPTLATLRLLQLRHTGVFPFENLATISGAPVLIDLPSIEEKVLLGGRGGYCYELNNLFFALLLELGFEARAISGRVVMNQPEGSWTARTHRLSLVTIDDVRYITDVGFGGMVPTAPLLLDTETEQATPHEPYRIEKQADGYMLRAKVAGEWRSMYLFDLQRQEDIDYTIGNWYVSTHPESPFTQRLMVARTGDGWRKTLNNGSFAIHRMGAESERREVADVEDLLDLIEVEFGIRVASPQLLRPVLGRLIQPGQGSSA</sequence>
<proteinExistence type="inferred from homology"/>
<dbReference type="PANTHER" id="PTHR11786">
    <property type="entry name" value="N-HYDROXYARYLAMINE O-ACETYLTRANSFERASE"/>
    <property type="match status" value="1"/>
</dbReference>
<dbReference type="Gene3D" id="2.40.128.150">
    <property type="entry name" value="Cysteine proteinases"/>
    <property type="match status" value="1"/>
</dbReference>
<dbReference type="PANTHER" id="PTHR11786:SF0">
    <property type="entry name" value="ARYLAMINE N-ACETYLTRANSFERASE 4-RELATED"/>
    <property type="match status" value="1"/>
</dbReference>
<dbReference type="RefSeq" id="WP_123374805.1">
    <property type="nucleotide sequence ID" value="NZ_MOBY01000002.1"/>
</dbReference>
<dbReference type="Proteomes" id="UP000283650">
    <property type="component" value="Unassembled WGS sequence"/>
</dbReference>
<dbReference type="AlphaFoldDB" id="A0A423NG84"/>
<dbReference type="GO" id="GO:0016407">
    <property type="term" value="F:acetyltransferase activity"/>
    <property type="evidence" value="ECO:0007669"/>
    <property type="project" value="InterPro"/>
</dbReference>
<comment type="caution">
    <text evidence="3">The sequence shown here is derived from an EMBL/GenBank/DDBJ whole genome shotgun (WGS) entry which is preliminary data.</text>
</comment>
<dbReference type="SUPFAM" id="SSF54001">
    <property type="entry name" value="Cysteine proteinases"/>
    <property type="match status" value="1"/>
</dbReference>
<protein>
    <submittedName>
        <fullName evidence="3">Arylamine N-acetyltransferase</fullName>
    </submittedName>
</protein>
<evidence type="ECO:0000313" key="3">
    <source>
        <dbReference type="EMBL" id="RON97270.1"/>
    </source>
</evidence>
<keyword evidence="3" id="KW-0808">Transferase</keyword>
<evidence type="ECO:0000313" key="4">
    <source>
        <dbReference type="Proteomes" id="UP000283650"/>
    </source>
</evidence>
<dbReference type="Pfam" id="PF00797">
    <property type="entry name" value="Acetyltransf_2"/>
    <property type="match status" value="1"/>
</dbReference>